<feature type="transmembrane region" description="Helical" evidence="1">
    <location>
        <begin position="176"/>
        <end position="200"/>
    </location>
</feature>
<gene>
    <name evidence="2" type="ORF">EV383_2106</name>
</gene>
<keyword evidence="3" id="KW-1185">Reference proteome</keyword>
<evidence type="ECO:0000313" key="2">
    <source>
        <dbReference type="EMBL" id="RZT85242.1"/>
    </source>
</evidence>
<proteinExistence type="predicted"/>
<dbReference type="RefSeq" id="WP_130289733.1">
    <property type="nucleotide sequence ID" value="NZ_SHKL01000001.1"/>
</dbReference>
<dbReference type="AlphaFoldDB" id="A0A4Q7UTT5"/>
<feature type="transmembrane region" description="Helical" evidence="1">
    <location>
        <begin position="135"/>
        <end position="155"/>
    </location>
</feature>
<feature type="transmembrane region" description="Helical" evidence="1">
    <location>
        <begin position="236"/>
        <end position="255"/>
    </location>
</feature>
<keyword evidence="1" id="KW-0812">Transmembrane</keyword>
<feature type="transmembrane region" description="Helical" evidence="1">
    <location>
        <begin position="62"/>
        <end position="85"/>
    </location>
</feature>
<organism evidence="2 3">
    <name type="scientific">Pseudonocardia sediminis</name>
    <dbReference type="NCBI Taxonomy" id="1397368"/>
    <lineage>
        <taxon>Bacteria</taxon>
        <taxon>Bacillati</taxon>
        <taxon>Actinomycetota</taxon>
        <taxon>Actinomycetes</taxon>
        <taxon>Pseudonocardiales</taxon>
        <taxon>Pseudonocardiaceae</taxon>
        <taxon>Pseudonocardia</taxon>
    </lineage>
</organism>
<protein>
    <submittedName>
        <fullName evidence="2">Uncharacterized protein</fullName>
    </submittedName>
</protein>
<dbReference type="Proteomes" id="UP000291591">
    <property type="component" value="Unassembled WGS sequence"/>
</dbReference>
<evidence type="ECO:0000313" key="3">
    <source>
        <dbReference type="Proteomes" id="UP000291591"/>
    </source>
</evidence>
<reference evidence="2 3" key="1">
    <citation type="submission" date="2019-02" db="EMBL/GenBank/DDBJ databases">
        <title>Sequencing the genomes of 1000 actinobacteria strains.</title>
        <authorList>
            <person name="Klenk H.-P."/>
        </authorList>
    </citation>
    <scope>NUCLEOTIDE SEQUENCE [LARGE SCALE GENOMIC DNA]</scope>
    <source>
        <strain evidence="2 3">DSM 45779</strain>
    </source>
</reference>
<keyword evidence="1" id="KW-1133">Transmembrane helix</keyword>
<comment type="caution">
    <text evidence="2">The sequence shown here is derived from an EMBL/GenBank/DDBJ whole genome shotgun (WGS) entry which is preliminary data.</text>
</comment>
<dbReference type="EMBL" id="SHKL01000001">
    <property type="protein sequence ID" value="RZT85242.1"/>
    <property type="molecule type" value="Genomic_DNA"/>
</dbReference>
<feature type="transmembrane region" description="Helical" evidence="1">
    <location>
        <begin position="206"/>
        <end position="229"/>
    </location>
</feature>
<dbReference type="OrthoDB" id="4964568at2"/>
<evidence type="ECO:0000256" key="1">
    <source>
        <dbReference type="SAM" id="Phobius"/>
    </source>
</evidence>
<feature type="transmembrane region" description="Helical" evidence="1">
    <location>
        <begin position="22"/>
        <end position="42"/>
    </location>
</feature>
<keyword evidence="1" id="KW-0472">Membrane</keyword>
<sequence>MTTTSLPLPSPTTSRLPVVRRLVAGAAIAGTLPYLGLKAVWLSGHPVGVIDPAVMESTSMTVLNGVTVAMDLCVIALAVALTAAWGRRLPAAAVLLPGWVASGLLLPIAVSVLPATLLTGSGGDGDGLAGWVRPLVYGGFAWQGAFLLVAFAFYARQRWSETLRDAGPAPEAVRPLMAATVAGGTVMAALSAVLQVLYGATSGGGAAGMIVAVGGAAFAAAGAAGVLALSRGTRTTATVVAGWSGSAAMFAWGLWSAATTMGASDLSAAGHPAYGLAQLTGLLGGFALAVAGLLALSGRTTAAHERPRGAGRV</sequence>
<feature type="transmembrane region" description="Helical" evidence="1">
    <location>
        <begin position="92"/>
        <end position="115"/>
    </location>
</feature>
<accession>A0A4Q7UTT5</accession>
<name>A0A4Q7UTT5_PSEST</name>
<feature type="transmembrane region" description="Helical" evidence="1">
    <location>
        <begin position="275"/>
        <end position="296"/>
    </location>
</feature>